<protein>
    <submittedName>
        <fullName evidence="1">Uncharacterized protein</fullName>
    </submittedName>
</protein>
<dbReference type="AlphaFoldDB" id="A0A420WWQ2"/>
<sequence>MTAQFITRDLLERCRREQRTQLERNQQRFDHAAISHRKELSLLVEQAMTAGGSYAEIVHNHRHIELTEAELNELIGPEQALRERIERFRTSH</sequence>
<evidence type="ECO:0000313" key="2">
    <source>
        <dbReference type="Proteomes" id="UP000281975"/>
    </source>
</evidence>
<organism evidence="1 2">
    <name type="scientific">Kushneria sinocarnis</name>
    <dbReference type="NCBI Taxonomy" id="595502"/>
    <lineage>
        <taxon>Bacteria</taxon>
        <taxon>Pseudomonadati</taxon>
        <taxon>Pseudomonadota</taxon>
        <taxon>Gammaproteobacteria</taxon>
        <taxon>Oceanospirillales</taxon>
        <taxon>Halomonadaceae</taxon>
        <taxon>Kushneria</taxon>
    </lineage>
</organism>
<evidence type="ECO:0000313" key="1">
    <source>
        <dbReference type="EMBL" id="RKR03513.1"/>
    </source>
</evidence>
<reference evidence="1 2" key="1">
    <citation type="submission" date="2018-10" db="EMBL/GenBank/DDBJ databases">
        <title>Genomic Encyclopedia of Type Strains, Phase IV (KMG-IV): sequencing the most valuable type-strain genomes for metagenomic binning, comparative biology and taxonomic classification.</title>
        <authorList>
            <person name="Goeker M."/>
        </authorList>
    </citation>
    <scope>NUCLEOTIDE SEQUENCE [LARGE SCALE GENOMIC DNA]</scope>
    <source>
        <strain evidence="1 2">DSM 23229</strain>
    </source>
</reference>
<dbReference type="OrthoDB" id="6184240at2"/>
<name>A0A420WWQ2_9GAMM</name>
<accession>A0A420WWQ2</accession>
<comment type="caution">
    <text evidence="1">The sequence shown here is derived from an EMBL/GenBank/DDBJ whole genome shotgun (WGS) entry which is preliminary data.</text>
</comment>
<dbReference type="RefSeq" id="WP_121172982.1">
    <property type="nucleotide sequence ID" value="NZ_RBIN01000005.1"/>
</dbReference>
<gene>
    <name evidence="1" type="ORF">C7446_2038</name>
</gene>
<proteinExistence type="predicted"/>
<dbReference type="EMBL" id="RBIN01000005">
    <property type="protein sequence ID" value="RKR03513.1"/>
    <property type="molecule type" value="Genomic_DNA"/>
</dbReference>
<keyword evidence="2" id="KW-1185">Reference proteome</keyword>
<dbReference type="Proteomes" id="UP000281975">
    <property type="component" value="Unassembled WGS sequence"/>
</dbReference>